<dbReference type="GeneTree" id="ENSGT00390000010130"/>
<dbReference type="Proteomes" id="UP000694414">
    <property type="component" value="Unplaced"/>
</dbReference>
<dbReference type="Ensembl" id="ENSPSMT00000001416.1">
    <property type="protein sequence ID" value="ENSPSMP00000001247.1"/>
    <property type="gene ID" value="ENSPSMG00000000925.1"/>
</dbReference>
<protein>
    <submittedName>
        <fullName evidence="1">Mitochondrial ribosomal protein L33</fullName>
    </submittedName>
</protein>
<reference evidence="1" key="1">
    <citation type="submission" date="2025-08" db="UniProtKB">
        <authorList>
            <consortium name="Ensembl"/>
        </authorList>
    </citation>
    <scope>IDENTIFICATION</scope>
</reference>
<evidence type="ECO:0000313" key="1">
    <source>
        <dbReference type="Ensembl" id="ENSPSMP00000001247.1"/>
    </source>
</evidence>
<proteinExistence type="predicted"/>
<accession>A0A8C8YG40</accession>
<dbReference type="AlphaFoldDB" id="A0A8C8YG40"/>
<keyword evidence="2" id="KW-1185">Reference proteome</keyword>
<name>A0A8C8YG40_PROSS</name>
<evidence type="ECO:0000313" key="2">
    <source>
        <dbReference type="Proteomes" id="UP000694414"/>
    </source>
</evidence>
<gene>
    <name evidence="1" type="primary">MRPL33</name>
</gene>
<organism evidence="1 2">
    <name type="scientific">Prolemur simus</name>
    <name type="common">Greater bamboo lemur</name>
    <name type="synonym">Hapalemur simus</name>
    <dbReference type="NCBI Taxonomy" id="1328070"/>
    <lineage>
        <taxon>Eukaryota</taxon>
        <taxon>Metazoa</taxon>
        <taxon>Chordata</taxon>
        <taxon>Craniata</taxon>
        <taxon>Vertebrata</taxon>
        <taxon>Euteleostomi</taxon>
        <taxon>Mammalia</taxon>
        <taxon>Eutheria</taxon>
        <taxon>Euarchontoglires</taxon>
        <taxon>Primates</taxon>
        <taxon>Strepsirrhini</taxon>
        <taxon>Lemuriformes</taxon>
        <taxon>Lemuridae</taxon>
        <taxon>Prolemur</taxon>
    </lineage>
</organism>
<reference evidence="1" key="2">
    <citation type="submission" date="2025-09" db="UniProtKB">
        <authorList>
            <consortium name="Ensembl"/>
        </authorList>
    </citation>
    <scope>IDENTIFICATION</scope>
</reference>
<sequence length="55" mass="6107">MFLSAVFFAKSKSNKTKSALRGTEKNTLPLNNGLKMNLIYKEKTKGGDTDSKILQ</sequence>